<evidence type="ECO:0000313" key="1">
    <source>
        <dbReference type="EMBL" id="CAF4759153.1"/>
    </source>
</evidence>
<organism evidence="2 3">
    <name type="scientific">Rotaria magnacalcarata</name>
    <dbReference type="NCBI Taxonomy" id="392030"/>
    <lineage>
        <taxon>Eukaryota</taxon>
        <taxon>Metazoa</taxon>
        <taxon>Spiralia</taxon>
        <taxon>Gnathifera</taxon>
        <taxon>Rotifera</taxon>
        <taxon>Eurotatoria</taxon>
        <taxon>Bdelloidea</taxon>
        <taxon>Philodinida</taxon>
        <taxon>Philodinidae</taxon>
        <taxon>Rotaria</taxon>
    </lineage>
</organism>
<sequence>MASSQSQSSNPDLLASSISNMSVNAAKWAGV</sequence>
<dbReference type="AlphaFoldDB" id="A0A8S3DS63"/>
<proteinExistence type="predicted"/>
<feature type="non-terminal residue" evidence="2">
    <location>
        <position position="31"/>
    </location>
</feature>
<dbReference type="EMBL" id="CAJOBJ010205303">
    <property type="protein sequence ID" value="CAF4995065.1"/>
    <property type="molecule type" value="Genomic_DNA"/>
</dbReference>
<reference evidence="2" key="1">
    <citation type="submission" date="2021-02" db="EMBL/GenBank/DDBJ databases">
        <authorList>
            <person name="Nowell W R."/>
        </authorList>
    </citation>
    <scope>NUCLEOTIDE SEQUENCE</scope>
</reference>
<dbReference type="EMBL" id="CAJOBJ010140154">
    <property type="protein sequence ID" value="CAF4759153.1"/>
    <property type="molecule type" value="Genomic_DNA"/>
</dbReference>
<dbReference type="Proteomes" id="UP000681720">
    <property type="component" value="Unassembled WGS sequence"/>
</dbReference>
<evidence type="ECO:0000313" key="2">
    <source>
        <dbReference type="EMBL" id="CAF4995065.1"/>
    </source>
</evidence>
<evidence type="ECO:0000313" key="3">
    <source>
        <dbReference type="Proteomes" id="UP000681720"/>
    </source>
</evidence>
<name>A0A8S3DS63_9BILA</name>
<accession>A0A8S3DS63</accession>
<gene>
    <name evidence="1" type="ORF">GIL414_LOCUS45475</name>
    <name evidence="2" type="ORF">GIL414_LOCUS56880</name>
</gene>
<comment type="caution">
    <text evidence="2">The sequence shown here is derived from an EMBL/GenBank/DDBJ whole genome shotgun (WGS) entry which is preliminary data.</text>
</comment>
<protein>
    <submittedName>
        <fullName evidence="2">Uncharacterized protein</fullName>
    </submittedName>
</protein>